<comment type="caution">
    <text evidence="14">The sequence shown here is derived from an EMBL/GenBank/DDBJ whole genome shotgun (WGS) entry which is preliminary data.</text>
</comment>
<dbReference type="SUPFAM" id="SSF57850">
    <property type="entry name" value="RING/U-box"/>
    <property type="match status" value="1"/>
</dbReference>
<evidence type="ECO:0000256" key="5">
    <source>
        <dbReference type="ARBA" id="ARBA00022771"/>
    </source>
</evidence>
<dbReference type="OrthoDB" id="6512771at2759"/>
<dbReference type="SMART" id="SM00393">
    <property type="entry name" value="R3H"/>
    <property type="match status" value="1"/>
</dbReference>
<dbReference type="InterPro" id="IPR036867">
    <property type="entry name" value="R3H_dom_sf"/>
</dbReference>
<dbReference type="InterPro" id="IPR034078">
    <property type="entry name" value="NFX1_fam"/>
</dbReference>
<keyword evidence="4" id="KW-0677">Repeat</keyword>
<evidence type="ECO:0000256" key="11">
    <source>
        <dbReference type="SAM" id="MobiDB-lite"/>
    </source>
</evidence>
<dbReference type="GO" id="GO:0005634">
    <property type="term" value="C:nucleus"/>
    <property type="evidence" value="ECO:0007669"/>
    <property type="project" value="UniProtKB-SubCell"/>
</dbReference>
<evidence type="ECO:0000256" key="8">
    <source>
        <dbReference type="ARBA" id="ARBA00023163"/>
    </source>
</evidence>
<keyword evidence="8" id="KW-0804">Transcription</keyword>
<comment type="similarity">
    <text evidence="2">Belongs to the NFX1 family.</text>
</comment>
<dbReference type="CDD" id="cd06008">
    <property type="entry name" value="NF-X1-zinc-finger"/>
    <property type="match status" value="3"/>
</dbReference>
<dbReference type="GO" id="GO:0000977">
    <property type="term" value="F:RNA polymerase II transcription regulatory region sequence-specific DNA binding"/>
    <property type="evidence" value="ECO:0007669"/>
    <property type="project" value="TreeGrafter"/>
</dbReference>
<feature type="region of interest" description="Disordered" evidence="11">
    <location>
        <begin position="1"/>
        <end position="31"/>
    </location>
</feature>
<dbReference type="GeneID" id="63784802"/>
<dbReference type="PANTHER" id="PTHR12360:SF12">
    <property type="entry name" value="TRANSCRIPTIONAL REPRESSOR NF-X1"/>
    <property type="match status" value="1"/>
</dbReference>
<evidence type="ECO:0000256" key="6">
    <source>
        <dbReference type="ARBA" id="ARBA00022833"/>
    </source>
</evidence>
<dbReference type="AlphaFoldDB" id="A0A1Y2FF23"/>
<keyword evidence="7" id="KW-0805">Transcription regulation</keyword>
<keyword evidence="9" id="KW-0539">Nucleus</keyword>
<dbReference type="SUPFAM" id="SSF82708">
    <property type="entry name" value="R3H domain"/>
    <property type="match status" value="1"/>
</dbReference>
<keyword evidence="3" id="KW-0479">Metal-binding</keyword>
<dbReference type="InterPro" id="IPR001841">
    <property type="entry name" value="Znf_RING"/>
</dbReference>
<keyword evidence="15" id="KW-1185">Reference proteome</keyword>
<evidence type="ECO:0000259" key="12">
    <source>
        <dbReference type="PROSITE" id="PS50089"/>
    </source>
</evidence>
<reference evidence="14 15" key="1">
    <citation type="submission" date="2016-07" db="EMBL/GenBank/DDBJ databases">
        <title>Pervasive Adenine N6-methylation of Active Genes in Fungi.</title>
        <authorList>
            <consortium name="DOE Joint Genome Institute"/>
            <person name="Mondo S.J."/>
            <person name="Dannebaum R.O."/>
            <person name="Kuo R.C."/>
            <person name="Labutti K."/>
            <person name="Haridas S."/>
            <person name="Kuo A."/>
            <person name="Salamov A."/>
            <person name="Ahrendt S.R."/>
            <person name="Lipzen A."/>
            <person name="Sullivan W."/>
            <person name="Andreopoulos W.B."/>
            <person name="Clum A."/>
            <person name="Lindquist E."/>
            <person name="Daum C."/>
            <person name="Ramamoorthy G.K."/>
            <person name="Gryganskyi A."/>
            <person name="Culley D."/>
            <person name="Magnuson J.K."/>
            <person name="James T.Y."/>
            <person name="O'Malley M.A."/>
            <person name="Stajich J.E."/>
            <person name="Spatafora J.W."/>
            <person name="Visel A."/>
            <person name="Grigoriev I.V."/>
        </authorList>
    </citation>
    <scope>NUCLEOTIDE SEQUENCE [LARGE SCALE GENOMIC DNA]</scope>
    <source>
        <strain evidence="14 15">12-1054</strain>
    </source>
</reference>
<dbReference type="STRING" id="56484.A0A1Y2FF23"/>
<dbReference type="OMA" id="KCQSVCH"/>
<evidence type="ECO:0000256" key="3">
    <source>
        <dbReference type="ARBA" id="ARBA00022723"/>
    </source>
</evidence>
<feature type="domain" description="R3H" evidence="13">
    <location>
        <begin position="691"/>
        <end position="753"/>
    </location>
</feature>
<evidence type="ECO:0000256" key="1">
    <source>
        <dbReference type="ARBA" id="ARBA00004123"/>
    </source>
</evidence>
<proteinExistence type="inferred from homology"/>
<evidence type="ECO:0000313" key="15">
    <source>
        <dbReference type="Proteomes" id="UP000193685"/>
    </source>
</evidence>
<dbReference type="GO" id="GO:0000122">
    <property type="term" value="P:negative regulation of transcription by RNA polymerase II"/>
    <property type="evidence" value="ECO:0007669"/>
    <property type="project" value="TreeGrafter"/>
</dbReference>
<name>A0A1Y2FF23_PROLT</name>
<dbReference type="InterPro" id="IPR000967">
    <property type="entry name" value="Znf_NFX1"/>
</dbReference>
<evidence type="ECO:0000256" key="9">
    <source>
        <dbReference type="ARBA" id="ARBA00023242"/>
    </source>
</evidence>
<sequence>MAAGEKEEPVSNGGGGSSRQQGSLQPDAKPFLPGAARFKLTEDQSSSSRAEPKQSSNKVAVAAALTGTETMAERIQHALLNNIYECCICVEPIRRHEAVYEDQHCWTVFHLKCIISWAKRALQPTEGRPLETWRCPACQSQSAILPREYRCWCGKHIRPEPNKLAPHACGQTCGKQSCPHPCPLPCHPGPCPPCQQMGTAQQCFCGKHVVQKRCINTDYTLGSWSCQEVCGEIMPCDEHHCERACHPGLCGACNVPLEQACRCGKHTKAVRCSDMASGSVWTCQDSCGMLFECGIHQCEEQCHVHNNSEICPRSPKFVKSCPCGQTPLDSLLKQPRSACTDNIPTCGKTCSRLLTCGHTCTRPCHTGACGECQMELHIPCGCGSTQVKASCQDIQLGLQPACDKVCRAQKNCLRHICTQRCCTGYSAAQKRKAKRSRQQTQTPTDIEPEHLCTEPCNRPLSCGNHHCAVLCHRGPCPPCLEATFEEIACACGGTVLSPPIACGALLPVCLLPCTRPTACGHPPIPHDCHQDTVSCPRCPYLVERLCLCGKTPVKNQPCWQKSVSCGQLCDKVQACGHACKLRCHAGSCEACTQPCGKLRACGHGCAATCHYPEKCPDVPCNARVDASCACGNIKLAVCCGTSTALECTDFCAAVVRSQKLAEALGGGSSKTTATSLIEYPTDLVEYYKDNKIWCTTIESAMREFCVESAKVKLFKPMRTELRQFVHELAEVYGMRSESLDEGPHRAVQISKTSGTFMPRTRLAHAAPVTATSIEQLRRPAQAYNAFVLLTLQFGLTTDALSGALSLDSKLRFDVQFTADGENAYLLPTDASKGGMSTDEVEAELVRLKPRVKQLVTKQELAGLCELCWLNKDGIMSYREGSRKRPLLKPKEAVTETRNAFEALTIE</sequence>
<dbReference type="Proteomes" id="UP000193685">
    <property type="component" value="Unassembled WGS sequence"/>
</dbReference>
<dbReference type="PROSITE" id="PS50089">
    <property type="entry name" value="ZF_RING_2"/>
    <property type="match status" value="1"/>
</dbReference>
<accession>A0A1Y2FF23</accession>
<evidence type="ECO:0008006" key="16">
    <source>
        <dbReference type="Google" id="ProtNLM"/>
    </source>
</evidence>
<organism evidence="14 15">
    <name type="scientific">Protomyces lactucae-debilis</name>
    <dbReference type="NCBI Taxonomy" id="2754530"/>
    <lineage>
        <taxon>Eukaryota</taxon>
        <taxon>Fungi</taxon>
        <taxon>Dikarya</taxon>
        <taxon>Ascomycota</taxon>
        <taxon>Taphrinomycotina</taxon>
        <taxon>Taphrinomycetes</taxon>
        <taxon>Taphrinales</taxon>
        <taxon>Protomycetaceae</taxon>
        <taxon>Protomyces</taxon>
    </lineage>
</organism>
<evidence type="ECO:0000256" key="10">
    <source>
        <dbReference type="PROSITE-ProRule" id="PRU00175"/>
    </source>
</evidence>
<dbReference type="GO" id="GO:0000981">
    <property type="term" value="F:DNA-binding transcription factor activity, RNA polymerase II-specific"/>
    <property type="evidence" value="ECO:0007669"/>
    <property type="project" value="TreeGrafter"/>
</dbReference>
<gene>
    <name evidence="14" type="ORF">BCR37DRAFT_357681</name>
</gene>
<evidence type="ECO:0000256" key="7">
    <source>
        <dbReference type="ARBA" id="ARBA00023015"/>
    </source>
</evidence>
<keyword evidence="5 10" id="KW-0863">Zinc-finger</keyword>
<dbReference type="Pfam" id="PF01422">
    <property type="entry name" value="zf-NF-X1"/>
    <property type="match status" value="5"/>
</dbReference>
<dbReference type="EMBL" id="MCFI01000009">
    <property type="protein sequence ID" value="ORY82511.1"/>
    <property type="molecule type" value="Genomic_DNA"/>
</dbReference>
<dbReference type="PANTHER" id="PTHR12360">
    <property type="entry name" value="NUCLEAR TRANSCRIPTION FACTOR, X-BOX BINDING 1 NFX1"/>
    <property type="match status" value="1"/>
</dbReference>
<dbReference type="RefSeq" id="XP_040725382.1">
    <property type="nucleotide sequence ID" value="XM_040868203.1"/>
</dbReference>
<evidence type="ECO:0000313" key="14">
    <source>
        <dbReference type="EMBL" id="ORY82511.1"/>
    </source>
</evidence>
<dbReference type="GO" id="GO:0008270">
    <property type="term" value="F:zinc ion binding"/>
    <property type="evidence" value="ECO:0007669"/>
    <property type="project" value="UniProtKB-KW"/>
</dbReference>
<comment type="subcellular location">
    <subcellularLocation>
        <location evidence="1">Nucleus</location>
    </subcellularLocation>
</comment>
<dbReference type="Pfam" id="PF01424">
    <property type="entry name" value="R3H"/>
    <property type="match status" value="1"/>
</dbReference>
<evidence type="ECO:0000256" key="2">
    <source>
        <dbReference type="ARBA" id="ARBA00007269"/>
    </source>
</evidence>
<protein>
    <recommendedName>
        <fullName evidence="16">R3H domain-containing protein</fullName>
    </recommendedName>
</protein>
<dbReference type="InterPro" id="IPR001374">
    <property type="entry name" value="R3H_dom"/>
</dbReference>
<dbReference type="PROSITE" id="PS51061">
    <property type="entry name" value="R3H"/>
    <property type="match status" value="1"/>
</dbReference>
<keyword evidence="6" id="KW-0862">Zinc</keyword>
<feature type="domain" description="RING-type" evidence="12">
    <location>
        <begin position="86"/>
        <end position="139"/>
    </location>
</feature>
<dbReference type="Gene3D" id="3.30.1370.50">
    <property type="entry name" value="R3H-like domain"/>
    <property type="match status" value="1"/>
</dbReference>
<evidence type="ECO:0000256" key="4">
    <source>
        <dbReference type="ARBA" id="ARBA00022737"/>
    </source>
</evidence>
<evidence type="ECO:0000259" key="13">
    <source>
        <dbReference type="PROSITE" id="PS51061"/>
    </source>
</evidence>
<dbReference type="SMART" id="SM00438">
    <property type="entry name" value="ZnF_NFX"/>
    <property type="match status" value="8"/>
</dbReference>